<dbReference type="EC" id="2.1.1.77" evidence="3"/>
<comment type="caution">
    <text evidence="12">The sequence shown here is derived from an EMBL/GenBank/DDBJ whole genome shotgun (WGS) entry which is preliminary data.</text>
</comment>
<sequence length="218" mass="23269">MPSPENGTRSSPADLIRAVRAAGVRDERVLEALRRTPRAGFVPVGHVASAYFDEPLPIGHGQVTTQPSLSARMLEGLALGGGEHVLEIGTGLGFQTALLARMAADVVSIEWWPDLTRQARESLDRQGIGNAELFVGDGSRGVPGRAPYDAVIVSAAFPEVPAPLAEQLRIGGLLVQPIGPGGNEEVVLFRRTADGLARRQVLTLARFVRLHGRYGFPL</sequence>
<evidence type="ECO:0000256" key="5">
    <source>
        <dbReference type="ARBA" id="ARBA00022490"/>
    </source>
</evidence>
<proteinExistence type="inferred from homology"/>
<evidence type="ECO:0000256" key="1">
    <source>
        <dbReference type="ARBA" id="ARBA00004496"/>
    </source>
</evidence>
<dbReference type="InterPro" id="IPR029063">
    <property type="entry name" value="SAM-dependent_MTases_sf"/>
</dbReference>
<evidence type="ECO:0000256" key="11">
    <source>
        <dbReference type="ARBA" id="ARBA00031350"/>
    </source>
</evidence>
<dbReference type="EMBL" id="JBHTCS010000001">
    <property type="protein sequence ID" value="MFC7446508.1"/>
    <property type="molecule type" value="Genomic_DNA"/>
</dbReference>
<dbReference type="GO" id="GO:0032259">
    <property type="term" value="P:methylation"/>
    <property type="evidence" value="ECO:0007669"/>
    <property type="project" value="UniProtKB-KW"/>
</dbReference>
<organism evidence="12 13">
    <name type="scientific">Rhodococcus daqingensis</name>
    <dbReference type="NCBI Taxonomy" id="2479363"/>
    <lineage>
        <taxon>Bacteria</taxon>
        <taxon>Bacillati</taxon>
        <taxon>Actinomycetota</taxon>
        <taxon>Actinomycetes</taxon>
        <taxon>Mycobacteriales</taxon>
        <taxon>Nocardiaceae</taxon>
        <taxon>Rhodococcus</taxon>
    </lineage>
</organism>
<evidence type="ECO:0000256" key="3">
    <source>
        <dbReference type="ARBA" id="ARBA00011890"/>
    </source>
</evidence>
<dbReference type="NCBIfam" id="NF001453">
    <property type="entry name" value="PRK00312.1"/>
    <property type="match status" value="1"/>
</dbReference>
<evidence type="ECO:0000256" key="4">
    <source>
        <dbReference type="ARBA" id="ARBA00013346"/>
    </source>
</evidence>
<evidence type="ECO:0000256" key="2">
    <source>
        <dbReference type="ARBA" id="ARBA00005369"/>
    </source>
</evidence>
<keyword evidence="7 12" id="KW-0808">Transferase</keyword>
<evidence type="ECO:0000256" key="9">
    <source>
        <dbReference type="ARBA" id="ARBA00030757"/>
    </source>
</evidence>
<dbReference type="PANTHER" id="PTHR11579">
    <property type="entry name" value="PROTEIN-L-ISOASPARTATE O-METHYLTRANSFERASE"/>
    <property type="match status" value="1"/>
</dbReference>
<dbReference type="SUPFAM" id="SSF53335">
    <property type="entry name" value="S-adenosyl-L-methionine-dependent methyltransferases"/>
    <property type="match status" value="1"/>
</dbReference>
<keyword evidence="6 12" id="KW-0489">Methyltransferase</keyword>
<evidence type="ECO:0000313" key="12">
    <source>
        <dbReference type="EMBL" id="MFC7446508.1"/>
    </source>
</evidence>
<dbReference type="Gene3D" id="3.40.50.150">
    <property type="entry name" value="Vaccinia Virus protein VP39"/>
    <property type="match status" value="1"/>
</dbReference>
<dbReference type="Pfam" id="PF01135">
    <property type="entry name" value="PCMT"/>
    <property type="match status" value="1"/>
</dbReference>
<comment type="subcellular location">
    <subcellularLocation>
        <location evidence="1">Cytoplasm</location>
    </subcellularLocation>
</comment>
<dbReference type="CDD" id="cd02440">
    <property type="entry name" value="AdoMet_MTases"/>
    <property type="match status" value="1"/>
</dbReference>
<evidence type="ECO:0000313" key="13">
    <source>
        <dbReference type="Proteomes" id="UP001596484"/>
    </source>
</evidence>
<keyword evidence="13" id="KW-1185">Reference proteome</keyword>
<dbReference type="GO" id="GO:0004719">
    <property type="term" value="F:protein-L-isoaspartate (D-aspartate) O-methyltransferase activity"/>
    <property type="evidence" value="ECO:0007669"/>
    <property type="project" value="UniProtKB-EC"/>
</dbReference>
<accession>A0ABW2RSV2</accession>
<evidence type="ECO:0000256" key="8">
    <source>
        <dbReference type="ARBA" id="ARBA00022691"/>
    </source>
</evidence>
<evidence type="ECO:0000256" key="7">
    <source>
        <dbReference type="ARBA" id="ARBA00022679"/>
    </source>
</evidence>
<keyword evidence="8" id="KW-0949">S-adenosyl-L-methionine</keyword>
<name>A0ABW2RSV2_9NOCA</name>
<reference evidence="13" key="1">
    <citation type="journal article" date="2019" name="Int. J. Syst. Evol. Microbiol.">
        <title>The Global Catalogue of Microorganisms (GCM) 10K type strain sequencing project: providing services to taxonomists for standard genome sequencing and annotation.</title>
        <authorList>
            <consortium name="The Broad Institute Genomics Platform"/>
            <consortium name="The Broad Institute Genome Sequencing Center for Infectious Disease"/>
            <person name="Wu L."/>
            <person name="Ma J."/>
        </authorList>
    </citation>
    <scope>NUCLEOTIDE SEQUENCE [LARGE SCALE GENOMIC DNA]</scope>
    <source>
        <strain evidence="13">ICMP 19430</strain>
    </source>
</reference>
<comment type="similarity">
    <text evidence="2">Belongs to the methyltransferase superfamily. L-isoaspartyl/D-aspartyl protein methyltransferase family.</text>
</comment>
<evidence type="ECO:0000256" key="10">
    <source>
        <dbReference type="ARBA" id="ARBA00031323"/>
    </source>
</evidence>
<dbReference type="PANTHER" id="PTHR11579:SF0">
    <property type="entry name" value="PROTEIN-L-ISOASPARTATE(D-ASPARTATE) O-METHYLTRANSFERASE"/>
    <property type="match status" value="1"/>
</dbReference>
<dbReference type="Proteomes" id="UP001596484">
    <property type="component" value="Unassembled WGS sequence"/>
</dbReference>
<dbReference type="InterPro" id="IPR000682">
    <property type="entry name" value="PCMT"/>
</dbReference>
<keyword evidence="5" id="KW-0963">Cytoplasm</keyword>
<protein>
    <recommendedName>
        <fullName evidence="4">Protein-L-isoaspartate O-methyltransferase</fullName>
        <ecNumber evidence="3">2.1.1.77</ecNumber>
    </recommendedName>
    <alternativeName>
        <fullName evidence="11">L-isoaspartyl protein carboxyl methyltransferase</fullName>
    </alternativeName>
    <alternativeName>
        <fullName evidence="9">Protein L-isoaspartyl methyltransferase</fullName>
    </alternativeName>
    <alternativeName>
        <fullName evidence="10">Protein-beta-aspartate methyltransferase</fullName>
    </alternativeName>
</protein>
<gene>
    <name evidence="12" type="ORF">ACFQS9_01250</name>
</gene>
<dbReference type="RefSeq" id="WP_378400733.1">
    <property type="nucleotide sequence ID" value="NZ_JBHTCS010000001.1"/>
</dbReference>
<evidence type="ECO:0000256" key="6">
    <source>
        <dbReference type="ARBA" id="ARBA00022603"/>
    </source>
</evidence>